<evidence type="ECO:0000313" key="2">
    <source>
        <dbReference type="EMBL" id="GGJ68527.1"/>
    </source>
</evidence>
<dbReference type="InterPro" id="IPR001279">
    <property type="entry name" value="Metallo-B-lactamas"/>
</dbReference>
<dbReference type="PANTHER" id="PTHR43546:SF3">
    <property type="entry name" value="UPF0173 METAL-DEPENDENT HYDROLASE MJ1163"/>
    <property type="match status" value="1"/>
</dbReference>
<feature type="domain" description="Metallo-beta-lactamase" evidence="1">
    <location>
        <begin position="7"/>
        <end position="182"/>
    </location>
</feature>
<reference evidence="3" key="1">
    <citation type="journal article" date="2019" name="Int. J. Syst. Evol. Microbiol.">
        <title>The Global Catalogue of Microorganisms (GCM) 10K type strain sequencing project: providing services to taxonomists for standard genome sequencing and annotation.</title>
        <authorList>
            <consortium name="The Broad Institute Genomics Platform"/>
            <consortium name="The Broad Institute Genome Sequencing Center for Infectious Disease"/>
            <person name="Wu L."/>
            <person name="Ma J."/>
        </authorList>
    </citation>
    <scope>NUCLEOTIDE SEQUENCE [LARGE SCALE GENOMIC DNA]</scope>
    <source>
        <strain evidence="3">CGMCC 1.3685</strain>
    </source>
</reference>
<comment type="caution">
    <text evidence="2">The sequence shown here is derived from an EMBL/GenBank/DDBJ whole genome shotgun (WGS) entry which is preliminary data.</text>
</comment>
<organism evidence="2 3">
    <name type="scientific">Glutamicibacter ardleyensis</name>
    <dbReference type="NCBI Taxonomy" id="225894"/>
    <lineage>
        <taxon>Bacteria</taxon>
        <taxon>Bacillati</taxon>
        <taxon>Actinomycetota</taxon>
        <taxon>Actinomycetes</taxon>
        <taxon>Micrococcales</taxon>
        <taxon>Micrococcaceae</taxon>
        <taxon>Glutamicibacter</taxon>
    </lineage>
</organism>
<dbReference type="Pfam" id="PF13483">
    <property type="entry name" value="Lactamase_B_3"/>
    <property type="match status" value="1"/>
</dbReference>
<gene>
    <name evidence="2" type="ORF">GCM10007173_29080</name>
</gene>
<dbReference type="EMBL" id="BMKX01000008">
    <property type="protein sequence ID" value="GGJ68527.1"/>
    <property type="molecule type" value="Genomic_DNA"/>
</dbReference>
<dbReference type="SMART" id="SM00849">
    <property type="entry name" value="Lactamase_B"/>
    <property type="match status" value="1"/>
</dbReference>
<evidence type="ECO:0000313" key="3">
    <source>
        <dbReference type="Proteomes" id="UP000606115"/>
    </source>
</evidence>
<protein>
    <submittedName>
        <fullName evidence="2">MBL fold metallo-hydrolase</fullName>
    </submittedName>
</protein>
<dbReference type="Proteomes" id="UP000606115">
    <property type="component" value="Unassembled WGS sequence"/>
</dbReference>
<dbReference type="RefSeq" id="WP_096256420.1">
    <property type="nucleotide sequence ID" value="NZ_BMKX01000008.1"/>
</dbReference>
<dbReference type="GeneID" id="303305254"/>
<sequence length="227" mass="24211">MRITLRGHSAIHVATIDGSLLLDPGVWSELAGAFTGINAVLLTHQHADHADQPRIVSAVIENSMLRVYAPDALARALRAALPGPHQAQITTVQAGDDFVVGGIRVRAFGGTHATIHSSIELVANLGYLLGESELFHPGDSYQVPIGIRPQVLALPLMAPWAKIAETMDFATAVGAPVWVPIHDGLLNERGRNLFDTQLSTRAQGSGARLRRLEPGTSYELAQIGTDA</sequence>
<proteinExistence type="predicted"/>
<name>A0ABQ2DQW9_9MICC</name>
<keyword evidence="3" id="KW-1185">Reference proteome</keyword>
<accession>A0ABQ2DQW9</accession>
<dbReference type="InterPro" id="IPR036866">
    <property type="entry name" value="RibonucZ/Hydroxyglut_hydro"/>
</dbReference>
<evidence type="ECO:0000259" key="1">
    <source>
        <dbReference type="SMART" id="SM00849"/>
    </source>
</evidence>
<dbReference type="InterPro" id="IPR050114">
    <property type="entry name" value="UPF0173_UPF0282_UlaG_hydrolase"/>
</dbReference>
<dbReference type="SUPFAM" id="SSF56281">
    <property type="entry name" value="Metallo-hydrolase/oxidoreductase"/>
    <property type="match status" value="1"/>
</dbReference>
<dbReference type="Gene3D" id="3.60.15.10">
    <property type="entry name" value="Ribonuclease Z/Hydroxyacylglutathione hydrolase-like"/>
    <property type="match status" value="1"/>
</dbReference>
<dbReference type="PANTHER" id="PTHR43546">
    <property type="entry name" value="UPF0173 METAL-DEPENDENT HYDROLASE MJ1163-RELATED"/>
    <property type="match status" value="1"/>
</dbReference>